<name>A0A1Y1M320_PHOPY</name>
<sequence length="228" mass="26371">MQLIYLAVLLTLCRVSCNVVKDDEPSHSVGMNDVLDDLLGKKCKKAGVKDAYKEFYKTYMTTMECMEKQYKPENNSDSSEELCAYVNTNVRECFKIVVENLQHCLEPEEKYLPKFIYDAFDKFLDLVCGDNFIELLASTSSAKCFEELSKHNFFEACANSPLWKSLTDNEHVIFKKEKLCADMNELYDCRENVIKKTCTEDVIVRNLFNKLHKAISFSCDKEDEDKTT</sequence>
<accession>A0A1Y1M320</accession>
<feature type="chain" id="PRO_5012485763" description="DUF19 domain-containing protein" evidence="1">
    <location>
        <begin position="18"/>
        <end position="228"/>
    </location>
</feature>
<proteinExistence type="predicted"/>
<evidence type="ECO:0000256" key="1">
    <source>
        <dbReference type="SAM" id="SignalP"/>
    </source>
</evidence>
<protein>
    <recommendedName>
        <fullName evidence="3">DUF19 domain-containing protein</fullName>
    </recommendedName>
</protein>
<evidence type="ECO:0000313" key="2">
    <source>
        <dbReference type="EMBL" id="JAV79438.1"/>
    </source>
</evidence>
<evidence type="ECO:0008006" key="3">
    <source>
        <dbReference type="Google" id="ProtNLM"/>
    </source>
</evidence>
<dbReference type="Pfam" id="PF07165">
    <property type="entry name" value="DUF1397"/>
    <property type="match status" value="1"/>
</dbReference>
<reference evidence="2" key="1">
    <citation type="journal article" date="2016" name="Sci. Rep.">
        <title>Molecular characterization of firefly nuptial gifts: a multi-omics approach sheds light on postcopulatory sexual selection.</title>
        <authorList>
            <person name="Al-Wathiqui N."/>
            <person name="Fallon T.R."/>
            <person name="South A."/>
            <person name="Weng J.K."/>
            <person name="Lewis S.M."/>
        </authorList>
    </citation>
    <scope>NUCLEOTIDE SEQUENCE</scope>
</reference>
<organism evidence="2">
    <name type="scientific">Photinus pyralis</name>
    <name type="common">Common eastern firefly</name>
    <name type="synonym">Lampyris pyralis</name>
    <dbReference type="NCBI Taxonomy" id="7054"/>
    <lineage>
        <taxon>Eukaryota</taxon>
        <taxon>Metazoa</taxon>
        <taxon>Ecdysozoa</taxon>
        <taxon>Arthropoda</taxon>
        <taxon>Hexapoda</taxon>
        <taxon>Insecta</taxon>
        <taxon>Pterygota</taxon>
        <taxon>Neoptera</taxon>
        <taxon>Endopterygota</taxon>
        <taxon>Coleoptera</taxon>
        <taxon>Polyphaga</taxon>
        <taxon>Elateriformia</taxon>
        <taxon>Elateroidea</taxon>
        <taxon>Lampyridae</taxon>
        <taxon>Lampyrinae</taxon>
        <taxon>Photinus</taxon>
    </lineage>
</organism>
<dbReference type="InterPro" id="IPR009832">
    <property type="entry name" value="DUF1397"/>
</dbReference>
<keyword evidence="1" id="KW-0732">Signal</keyword>
<feature type="signal peptide" evidence="1">
    <location>
        <begin position="1"/>
        <end position="17"/>
    </location>
</feature>
<dbReference type="PANTHER" id="PTHR20997:SF2">
    <property type="entry name" value="EG:BACR42I17.2 PROTEIN-RELATED"/>
    <property type="match status" value="1"/>
</dbReference>
<dbReference type="EMBL" id="GEZM01042965">
    <property type="protein sequence ID" value="JAV79438.1"/>
    <property type="molecule type" value="Transcribed_RNA"/>
</dbReference>
<dbReference type="PANTHER" id="PTHR20997">
    <property type="entry name" value="EG:BACR42I17.2 PROTEIN-RELATED"/>
    <property type="match status" value="1"/>
</dbReference>
<dbReference type="AlphaFoldDB" id="A0A1Y1M320"/>